<dbReference type="PROSITE" id="PS51257">
    <property type="entry name" value="PROKAR_LIPOPROTEIN"/>
    <property type="match status" value="1"/>
</dbReference>
<evidence type="ECO:0000313" key="4">
    <source>
        <dbReference type="Proteomes" id="UP000805614"/>
    </source>
</evidence>
<dbReference type="Pfam" id="PF10647">
    <property type="entry name" value="Gmad1"/>
    <property type="match status" value="1"/>
</dbReference>
<dbReference type="Pfam" id="PF10646">
    <property type="entry name" value="Germane"/>
    <property type="match status" value="1"/>
</dbReference>
<proteinExistence type="predicted"/>
<gene>
    <name evidence="3" type="ORF">HKK74_05080</name>
</gene>
<dbReference type="InterPro" id="IPR018910">
    <property type="entry name" value="LpqB_C"/>
</dbReference>
<evidence type="ECO:0000259" key="2">
    <source>
        <dbReference type="SMART" id="SM00909"/>
    </source>
</evidence>
<name>A0ABR7LJ99_9ACTN</name>
<dbReference type="SMART" id="SM00909">
    <property type="entry name" value="Germane"/>
    <property type="match status" value="1"/>
</dbReference>
<reference evidence="3 4" key="1">
    <citation type="submission" date="2020-06" db="EMBL/GenBank/DDBJ databases">
        <title>Actinomadura xiongansis sp. nov., isolated from soil of Baiyangdian.</title>
        <authorList>
            <person name="Zhang X."/>
        </authorList>
    </citation>
    <scope>NUCLEOTIDE SEQUENCE [LARGE SCALE GENOMIC DNA]</scope>
    <source>
        <strain evidence="3 4">HBUM206468</strain>
    </source>
</reference>
<keyword evidence="4" id="KW-1185">Reference proteome</keyword>
<accession>A0ABR7LJ99</accession>
<dbReference type="InterPro" id="IPR019606">
    <property type="entry name" value="GerMN"/>
</dbReference>
<protein>
    <submittedName>
        <fullName evidence="3">GerMN domain-containing protein</fullName>
    </submittedName>
</protein>
<dbReference type="Pfam" id="PF25976">
    <property type="entry name" value="LpqB_N"/>
    <property type="match status" value="1"/>
</dbReference>
<feature type="domain" description="GerMN" evidence="2">
    <location>
        <begin position="210"/>
        <end position="297"/>
    </location>
</feature>
<comment type="caution">
    <text evidence="3">The sequence shown here is derived from an EMBL/GenBank/DDBJ whole genome shotgun (WGS) entry which is preliminary data.</text>
</comment>
<evidence type="ECO:0000313" key="3">
    <source>
        <dbReference type="EMBL" id="MBC6464873.1"/>
    </source>
</evidence>
<evidence type="ECO:0000256" key="1">
    <source>
        <dbReference type="SAM" id="MobiDB-lite"/>
    </source>
</evidence>
<organism evidence="3 4">
    <name type="scientific">Actinomadura alba</name>
    <dbReference type="NCBI Taxonomy" id="406431"/>
    <lineage>
        <taxon>Bacteria</taxon>
        <taxon>Bacillati</taxon>
        <taxon>Actinomycetota</taxon>
        <taxon>Actinomycetes</taxon>
        <taxon>Streptosporangiales</taxon>
        <taxon>Thermomonosporaceae</taxon>
        <taxon>Actinomadura</taxon>
    </lineage>
</organism>
<dbReference type="InterPro" id="IPR059026">
    <property type="entry name" value="LpqB_N"/>
</dbReference>
<dbReference type="Proteomes" id="UP000805614">
    <property type="component" value="Unassembled WGS sequence"/>
</dbReference>
<sequence length="599" mass="64618">MSARVSALVSVVGLLAACASVPTGGRVTGGRPAERTEPFDDPYVRIVPVPPGRDWQPSDIVNGFLSASASFDDGHGVAREYLLREVRWWPEPWPSVTVYENGSLEVILSRTEDGQATVQVTGNQLGIIRFDGQYEAEPRSVNETFHLAKGPQNQWRISQLPTSLTSGLLLSQRDVDRAFRTMNLYFFAPDGQVLVPNAIFLPLGNRQDLPSQIVRALLKGPTVWLRSAVRNSFPPGTRLLGDGVRVTDGVATVNLSREAARGNIAGMSAQLMWTLRQLAEVKYLKLEIDGKARSPGGVGPTQSPEDWRANNPDGATGGSPQQAYLQGPGGRLDQLFADRPTPVATLENGTLSDPSISLDRRVIAGLGEARDRVVMGELAISGGPTRLRTVISARHRGGTFTSPSWDRHGTMWTVESAGGRSWLWIKLSGKPPVRVADTGWGLSGYNVRELRIAQDGVRAAAIVVDGERRAQIRIGRIERNGSTVTAGEFLPISSELVDVAHLAWQDADELAVLGRLQRTTAQMLPYRVPVSGGKIGGIGFGAPGEIGSISAAPNAPVLVSAKVPGKDSENDRVCRLTDPQDRLSEWDCFVAGHDPFYPG</sequence>
<dbReference type="EMBL" id="JABVEC010000002">
    <property type="protein sequence ID" value="MBC6464873.1"/>
    <property type="molecule type" value="Genomic_DNA"/>
</dbReference>
<feature type="region of interest" description="Disordered" evidence="1">
    <location>
        <begin position="292"/>
        <end position="332"/>
    </location>
</feature>